<feature type="transmembrane region" description="Helical" evidence="1">
    <location>
        <begin position="44"/>
        <end position="64"/>
    </location>
</feature>
<dbReference type="AlphaFoldDB" id="A0A8S4RVR7"/>
<evidence type="ECO:0000313" key="2">
    <source>
        <dbReference type="EMBL" id="CAH2242658.1"/>
    </source>
</evidence>
<dbReference type="Proteomes" id="UP000838756">
    <property type="component" value="Unassembled WGS sequence"/>
</dbReference>
<organism evidence="2 3">
    <name type="scientific">Pararge aegeria aegeria</name>
    <dbReference type="NCBI Taxonomy" id="348720"/>
    <lineage>
        <taxon>Eukaryota</taxon>
        <taxon>Metazoa</taxon>
        <taxon>Ecdysozoa</taxon>
        <taxon>Arthropoda</taxon>
        <taxon>Hexapoda</taxon>
        <taxon>Insecta</taxon>
        <taxon>Pterygota</taxon>
        <taxon>Neoptera</taxon>
        <taxon>Endopterygota</taxon>
        <taxon>Lepidoptera</taxon>
        <taxon>Glossata</taxon>
        <taxon>Ditrysia</taxon>
        <taxon>Papilionoidea</taxon>
        <taxon>Nymphalidae</taxon>
        <taxon>Satyrinae</taxon>
        <taxon>Satyrini</taxon>
        <taxon>Parargina</taxon>
        <taxon>Pararge</taxon>
    </lineage>
</organism>
<comment type="caution">
    <text evidence="2">The sequence shown here is derived from an EMBL/GenBank/DDBJ whole genome shotgun (WGS) entry which is preliminary data.</text>
</comment>
<keyword evidence="1" id="KW-0472">Membrane</keyword>
<feature type="transmembrane region" description="Helical" evidence="1">
    <location>
        <begin position="12"/>
        <end position="38"/>
    </location>
</feature>
<gene>
    <name evidence="2" type="primary">jg8477</name>
    <name evidence="2" type="ORF">PAEG_LOCUS18899</name>
</gene>
<dbReference type="EMBL" id="CAKXAJ010025670">
    <property type="protein sequence ID" value="CAH2242658.1"/>
    <property type="molecule type" value="Genomic_DNA"/>
</dbReference>
<keyword evidence="3" id="KW-1185">Reference proteome</keyword>
<sequence>MRRNGSSKGWYDSVCFALDLAGVLPWPPICMMMAYVAGNEINEALYLIIISLLTPTAGHTPHFLKKRVLEQLTGS</sequence>
<proteinExistence type="predicted"/>
<name>A0A8S4RVR7_9NEOP</name>
<accession>A0A8S4RVR7</accession>
<keyword evidence="1" id="KW-1133">Transmembrane helix</keyword>
<keyword evidence="1" id="KW-0812">Transmembrane</keyword>
<evidence type="ECO:0000256" key="1">
    <source>
        <dbReference type="SAM" id="Phobius"/>
    </source>
</evidence>
<evidence type="ECO:0000313" key="3">
    <source>
        <dbReference type="Proteomes" id="UP000838756"/>
    </source>
</evidence>
<reference evidence="2" key="1">
    <citation type="submission" date="2022-03" db="EMBL/GenBank/DDBJ databases">
        <authorList>
            <person name="Lindestad O."/>
        </authorList>
    </citation>
    <scope>NUCLEOTIDE SEQUENCE</scope>
</reference>
<protein>
    <submittedName>
        <fullName evidence="2">Jg8477 protein</fullName>
    </submittedName>
</protein>